<sequence length="602" mass="64829">MTLRVGGAVQQQVGTTAGAFTIVLPEGPGSAMVSLEYTQAGVHFTSLLGSRARLLRIAGTDNRLTLEDCECTRVSAFSTGLQHMATTLLGHAPRSDMELRNVVRRMGSDLTSATVALARLADSPDLLPPGHDTGLALLQDPSAFWTYLEQTHHALLLEDPAAALAPIPAADITDADVPARIAFLGPMLDVRSPLAVYASVLEREGDAFTLHGGFSDLGNTYTGAVQDGRLVLTPSVEIAYTNLAQVWCPSTLEMTGERWKLLRQEMRRRWTGDRLQIWETTTESEISYPECPELPGSIQRTTGISAAADLADTGLLTSARRFQGRTALPVFCDTSDQHNGSSIVGCSYDVHEFASDGTGTILDLGDKVGSGLAPIQSSGRRPFSWAMGDDGAMHVQAGEERVRYWVLDGGDGAALGVVHIADADRGAGRVSIAGYTAMIRAGVPDTYTASSAVGAWGYGTRDFSSRWYLVRPFSSRVRIVRDASGQSVEWVNDAPAPVDPERWTTAWGRLYSTRWSGADCTQPSAQCWRSSVRYFRPLARVGNRIHGIEEYYVKAGGEGPGHEAALAQSRPQFHEARPLPTAGHAAVRSPASAGKAESRMRR</sequence>
<name>A0ABV6T2G4_9GAMM</name>
<evidence type="ECO:0000313" key="3">
    <source>
        <dbReference type="Proteomes" id="UP001589898"/>
    </source>
</evidence>
<organism evidence="2 3">
    <name type="scientific">Luteimonas padinae</name>
    <dbReference type="NCBI Taxonomy" id="1714359"/>
    <lineage>
        <taxon>Bacteria</taxon>
        <taxon>Pseudomonadati</taxon>
        <taxon>Pseudomonadota</taxon>
        <taxon>Gammaproteobacteria</taxon>
        <taxon>Lysobacterales</taxon>
        <taxon>Lysobacteraceae</taxon>
        <taxon>Luteimonas</taxon>
    </lineage>
</organism>
<dbReference type="RefSeq" id="WP_189494611.1">
    <property type="nucleotide sequence ID" value="NZ_BMZT01000002.1"/>
</dbReference>
<gene>
    <name evidence="2" type="ORF">ACFFFU_12830</name>
</gene>
<reference evidence="2 3" key="1">
    <citation type="submission" date="2024-09" db="EMBL/GenBank/DDBJ databases">
        <authorList>
            <person name="Sun Q."/>
            <person name="Mori K."/>
        </authorList>
    </citation>
    <scope>NUCLEOTIDE SEQUENCE [LARGE SCALE GENOMIC DNA]</scope>
    <source>
        <strain evidence="2 3">KCTC 52403</strain>
    </source>
</reference>
<accession>A0ABV6T2G4</accession>
<evidence type="ECO:0000313" key="2">
    <source>
        <dbReference type="EMBL" id="MFC0718616.1"/>
    </source>
</evidence>
<dbReference type="Proteomes" id="UP001589898">
    <property type="component" value="Unassembled WGS sequence"/>
</dbReference>
<evidence type="ECO:0000256" key="1">
    <source>
        <dbReference type="SAM" id="MobiDB-lite"/>
    </source>
</evidence>
<protein>
    <submittedName>
        <fullName evidence="2">Uncharacterized protein</fullName>
    </submittedName>
</protein>
<dbReference type="EMBL" id="JBHLTF010000033">
    <property type="protein sequence ID" value="MFC0718616.1"/>
    <property type="molecule type" value="Genomic_DNA"/>
</dbReference>
<comment type="caution">
    <text evidence="2">The sequence shown here is derived from an EMBL/GenBank/DDBJ whole genome shotgun (WGS) entry which is preliminary data.</text>
</comment>
<feature type="region of interest" description="Disordered" evidence="1">
    <location>
        <begin position="561"/>
        <end position="602"/>
    </location>
</feature>
<proteinExistence type="predicted"/>
<keyword evidence="3" id="KW-1185">Reference proteome</keyword>